<keyword evidence="2" id="KW-1185">Reference proteome</keyword>
<organism evidence="1 2">
    <name type="scientific">Candidatus Acidiferrum panamense</name>
    <dbReference type="NCBI Taxonomy" id="2741543"/>
    <lineage>
        <taxon>Bacteria</taxon>
        <taxon>Pseudomonadati</taxon>
        <taxon>Acidobacteriota</taxon>
        <taxon>Terriglobia</taxon>
        <taxon>Candidatus Acidiferrales</taxon>
        <taxon>Candidatus Acidiferrum</taxon>
    </lineage>
</organism>
<feature type="non-terminal residue" evidence="1">
    <location>
        <position position="444"/>
    </location>
</feature>
<proteinExistence type="predicted"/>
<dbReference type="EMBL" id="JACDQQ010002187">
    <property type="protein sequence ID" value="MBA0087792.1"/>
    <property type="molecule type" value="Genomic_DNA"/>
</dbReference>
<reference evidence="1" key="1">
    <citation type="submission" date="2020-06" db="EMBL/GenBank/DDBJ databases">
        <title>Legume-microbial interactions unlock mineral nutrients during tropical forest succession.</title>
        <authorList>
            <person name="Epihov D.Z."/>
        </authorList>
    </citation>
    <scope>NUCLEOTIDE SEQUENCE [LARGE SCALE GENOMIC DNA]</scope>
    <source>
        <strain evidence="1">Pan2503</strain>
    </source>
</reference>
<sequence length="444" mass="43860">MNRNLSLLAIGIVAAISGCGGGSSPAPGPAPQSLSVTLSTMPPAWLATAGTASLAATVQNDSAARGVNWSCTPLTACGAFSPNSTPSGSMTTYTAPAAAPTGGSVTIVATSVADPSKSASAAVFISGTASNATLKGQYAFLIAAPTGNSADRGTTTFAGSVNVDGNGNILGGMEDIVSTTYRDQQDPILATSVDPVSAYSVDATGHGTMTIHTQNAETLSFSFVLTSASHAVIIETGGNPGSGTLDLQSGNFATSPISGGYSFTVEGVDASPTAGKIAFGGIFSSDGQGNITGGTLDSNISGMVTSQAFTGSISKAPDVNGRGQFTVVVPAPALTRSFTFYMVSSKVLRMFEDDNEGLTGGSAYAQGAATAILSGKFVFEHSGWSSTGRAVAAGQLTADGVSTISGGVSDANLGGAPPTAPTLAQPVSGTFALTKSLQGTLNLT</sequence>
<accession>A0A7V8NUT6</accession>
<dbReference type="Proteomes" id="UP000567293">
    <property type="component" value="Unassembled WGS sequence"/>
</dbReference>
<dbReference type="PROSITE" id="PS51257">
    <property type="entry name" value="PROKAR_LIPOPROTEIN"/>
    <property type="match status" value="1"/>
</dbReference>
<evidence type="ECO:0000313" key="2">
    <source>
        <dbReference type="Proteomes" id="UP000567293"/>
    </source>
</evidence>
<protein>
    <submittedName>
        <fullName evidence="1">Uncharacterized protein</fullName>
    </submittedName>
</protein>
<dbReference type="AlphaFoldDB" id="A0A7V8NUT6"/>
<comment type="caution">
    <text evidence="1">The sequence shown here is derived from an EMBL/GenBank/DDBJ whole genome shotgun (WGS) entry which is preliminary data.</text>
</comment>
<name>A0A7V8NUT6_9BACT</name>
<gene>
    <name evidence="1" type="ORF">HRJ53_22630</name>
</gene>
<evidence type="ECO:0000313" key="1">
    <source>
        <dbReference type="EMBL" id="MBA0087792.1"/>
    </source>
</evidence>